<dbReference type="PATRIC" id="fig|1675527.3.peg.3832"/>
<evidence type="ECO:0000259" key="4">
    <source>
        <dbReference type="Pfam" id="PF13407"/>
    </source>
</evidence>
<evidence type="ECO:0000256" key="3">
    <source>
        <dbReference type="ARBA" id="ARBA00022729"/>
    </source>
</evidence>
<keyword evidence="3" id="KW-0732">Signal</keyword>
<name>A0A0J9EAJ5_9RHOB</name>
<dbReference type="Gene3D" id="3.40.50.2300">
    <property type="match status" value="2"/>
</dbReference>
<evidence type="ECO:0000313" key="5">
    <source>
        <dbReference type="EMBL" id="KMW58679.1"/>
    </source>
</evidence>
<protein>
    <submittedName>
        <fullName evidence="5">Inositol transport system sugar-binding protein</fullName>
    </submittedName>
</protein>
<dbReference type="PANTHER" id="PTHR46847:SF1">
    <property type="entry name" value="D-ALLOSE-BINDING PERIPLASMIC PROTEIN-RELATED"/>
    <property type="match status" value="1"/>
</dbReference>
<dbReference type="Proteomes" id="UP000037178">
    <property type="component" value="Unassembled WGS sequence"/>
</dbReference>
<accession>A0A0J9EAJ5</accession>
<organism evidence="5 6">
    <name type="scientific">Candidatus Rhodobacter oscarellae</name>
    <dbReference type="NCBI Taxonomy" id="1675527"/>
    <lineage>
        <taxon>Bacteria</taxon>
        <taxon>Pseudomonadati</taxon>
        <taxon>Pseudomonadota</taxon>
        <taxon>Alphaproteobacteria</taxon>
        <taxon>Rhodobacterales</taxon>
        <taxon>Rhodobacter group</taxon>
        <taxon>Rhodobacter</taxon>
    </lineage>
</organism>
<dbReference type="SUPFAM" id="SSF53822">
    <property type="entry name" value="Periplasmic binding protein-like I"/>
    <property type="match status" value="1"/>
</dbReference>
<evidence type="ECO:0000256" key="1">
    <source>
        <dbReference type="ARBA" id="ARBA00004196"/>
    </source>
</evidence>
<dbReference type="GO" id="GO:0030246">
    <property type="term" value="F:carbohydrate binding"/>
    <property type="evidence" value="ECO:0007669"/>
    <property type="project" value="UniProtKB-ARBA"/>
</dbReference>
<evidence type="ECO:0000313" key="6">
    <source>
        <dbReference type="Proteomes" id="UP000037178"/>
    </source>
</evidence>
<comment type="subcellular location">
    <subcellularLocation>
        <location evidence="1">Cell envelope</location>
    </subcellularLocation>
</comment>
<proteinExistence type="inferred from homology"/>
<comment type="similarity">
    <text evidence="2">Belongs to the bacterial solute-binding protein 2 family.</text>
</comment>
<dbReference type="GO" id="GO:0030313">
    <property type="term" value="C:cell envelope"/>
    <property type="evidence" value="ECO:0007669"/>
    <property type="project" value="UniProtKB-SubCell"/>
</dbReference>
<dbReference type="Pfam" id="PF13407">
    <property type="entry name" value="Peripla_BP_4"/>
    <property type="match status" value="1"/>
</dbReference>
<dbReference type="STRING" id="1675527.AIOL_003658"/>
<reference evidence="5 6" key="1">
    <citation type="submission" date="2015-06" db="EMBL/GenBank/DDBJ databases">
        <title>Draft genome sequence of an Alphaproteobacteria species associated to the Mediterranean sponge Oscarella lobularis.</title>
        <authorList>
            <person name="Jourda C."/>
            <person name="Santini S."/>
            <person name="Claverie J.-M."/>
        </authorList>
    </citation>
    <scope>NUCLEOTIDE SEQUENCE [LARGE SCALE GENOMIC DNA]</scope>
    <source>
        <strain evidence="5">IGS</strain>
    </source>
</reference>
<evidence type="ECO:0000256" key="2">
    <source>
        <dbReference type="ARBA" id="ARBA00007639"/>
    </source>
</evidence>
<dbReference type="EMBL" id="LFTY01000002">
    <property type="protein sequence ID" value="KMW58679.1"/>
    <property type="molecule type" value="Genomic_DNA"/>
</dbReference>
<feature type="domain" description="Periplasmic binding protein" evidence="4">
    <location>
        <begin position="22"/>
        <end position="268"/>
    </location>
</feature>
<dbReference type="AlphaFoldDB" id="A0A0J9EAJ5"/>
<comment type="caution">
    <text evidence="5">The sequence shown here is derived from an EMBL/GenBank/DDBJ whole genome shotgun (WGS) entry which is preliminary data.</text>
</comment>
<sequence>MGLSTPVMAEDDLTFMMVTHSPSSDPYWTSVVSGLEQAGEDLGVNVIYRGTDKNLNDPNQQQRNIEAAIASSPDGLIISNPSPDSLNDSILKATDAGIPVILVNQGGDQVEAVNALTFVGDDPTIQGQIGAAQYNAMGAKKALVITTPIGAIPFVDARTNGFSDTFNGGTTLAEIPVSNLNDANRIKTITMTELTKDPEIDAVFSIGSCCISAMLEARNDLGDRGEAMQWGTIDVTVGATDALKAGEMDFALNAQQYAQGYYPVVLLALYHRQAVLPATSLFITGPAVITPENVDSLLAVQ</sequence>
<keyword evidence="6" id="KW-1185">Reference proteome</keyword>
<dbReference type="InterPro" id="IPR025997">
    <property type="entry name" value="SBP_2_dom"/>
</dbReference>
<gene>
    <name evidence="5" type="ORF">AIOL_003658</name>
</gene>
<dbReference type="PANTHER" id="PTHR46847">
    <property type="entry name" value="D-ALLOSE-BINDING PERIPLASMIC PROTEIN-RELATED"/>
    <property type="match status" value="1"/>
</dbReference>
<dbReference type="InterPro" id="IPR028082">
    <property type="entry name" value="Peripla_BP_I"/>
</dbReference>